<comment type="similarity">
    <text evidence="1">Belongs to the LysR transcriptional regulatory family.</text>
</comment>
<dbReference type="GO" id="GO:0003700">
    <property type="term" value="F:DNA-binding transcription factor activity"/>
    <property type="evidence" value="ECO:0007669"/>
    <property type="project" value="InterPro"/>
</dbReference>
<dbReference type="PANTHER" id="PTHR30537:SF5">
    <property type="entry name" value="HTH-TYPE TRANSCRIPTIONAL ACTIVATOR TTDR-RELATED"/>
    <property type="match status" value="1"/>
</dbReference>
<dbReference type="Pfam" id="PF00126">
    <property type="entry name" value="HTH_1"/>
    <property type="match status" value="1"/>
</dbReference>
<reference evidence="6 7" key="1">
    <citation type="submission" date="2020-08" db="EMBL/GenBank/DDBJ databases">
        <title>Above-ground endophytic microbial communities from plants in different locations in the United States.</title>
        <authorList>
            <person name="Frank C."/>
        </authorList>
    </citation>
    <scope>NUCLEOTIDE SEQUENCE [LARGE SCALE GENOMIC DNA]</scope>
    <source>
        <strain evidence="6 7">WP4_2_2</strain>
    </source>
</reference>
<proteinExistence type="inferred from homology"/>
<dbReference type="PANTHER" id="PTHR30537">
    <property type="entry name" value="HTH-TYPE TRANSCRIPTIONAL REGULATOR"/>
    <property type="match status" value="1"/>
</dbReference>
<dbReference type="FunFam" id="1.10.10.10:FF:000001">
    <property type="entry name" value="LysR family transcriptional regulator"/>
    <property type="match status" value="1"/>
</dbReference>
<dbReference type="CDD" id="cd08471">
    <property type="entry name" value="PBP2_CrgA_like_2"/>
    <property type="match status" value="1"/>
</dbReference>
<keyword evidence="2" id="KW-0805">Transcription regulation</keyword>
<dbReference type="InterPro" id="IPR000847">
    <property type="entry name" value="LysR_HTH_N"/>
</dbReference>
<gene>
    <name evidence="6" type="ORF">F4827_007074</name>
</gene>
<dbReference type="Proteomes" id="UP000571554">
    <property type="component" value="Unassembled WGS sequence"/>
</dbReference>
<dbReference type="Gene3D" id="3.40.190.290">
    <property type="match status" value="1"/>
</dbReference>
<evidence type="ECO:0000256" key="3">
    <source>
        <dbReference type="ARBA" id="ARBA00023125"/>
    </source>
</evidence>
<accession>A0A7W9U551</accession>
<evidence type="ECO:0000256" key="4">
    <source>
        <dbReference type="ARBA" id="ARBA00023163"/>
    </source>
</evidence>
<dbReference type="SUPFAM" id="SSF46785">
    <property type="entry name" value="Winged helix' DNA-binding domain"/>
    <property type="match status" value="1"/>
</dbReference>
<dbReference type="InterPro" id="IPR036390">
    <property type="entry name" value="WH_DNA-bd_sf"/>
</dbReference>
<dbReference type="PROSITE" id="PS50931">
    <property type="entry name" value="HTH_LYSR"/>
    <property type="match status" value="1"/>
</dbReference>
<name>A0A7W9U551_9BURK</name>
<evidence type="ECO:0000256" key="1">
    <source>
        <dbReference type="ARBA" id="ARBA00009437"/>
    </source>
</evidence>
<keyword evidence="4" id="KW-0804">Transcription</keyword>
<comment type="caution">
    <text evidence="6">The sequence shown here is derived from an EMBL/GenBank/DDBJ whole genome shotgun (WGS) entry which is preliminary data.</text>
</comment>
<dbReference type="Pfam" id="PF03466">
    <property type="entry name" value="LysR_substrate"/>
    <property type="match status" value="1"/>
</dbReference>
<evidence type="ECO:0000313" key="7">
    <source>
        <dbReference type="Proteomes" id="UP000571554"/>
    </source>
</evidence>
<evidence type="ECO:0000259" key="5">
    <source>
        <dbReference type="PROSITE" id="PS50931"/>
    </source>
</evidence>
<dbReference type="InterPro" id="IPR036388">
    <property type="entry name" value="WH-like_DNA-bd_sf"/>
</dbReference>
<keyword evidence="3 6" id="KW-0238">DNA-binding</keyword>
<dbReference type="EMBL" id="JACHBW010000048">
    <property type="protein sequence ID" value="MBB6107192.1"/>
    <property type="molecule type" value="Genomic_DNA"/>
</dbReference>
<dbReference type="GO" id="GO:0006351">
    <property type="term" value="P:DNA-templated transcription"/>
    <property type="evidence" value="ECO:0007669"/>
    <property type="project" value="TreeGrafter"/>
</dbReference>
<organism evidence="6 7">
    <name type="scientific">Paraburkholderia bannensis</name>
    <dbReference type="NCBI Taxonomy" id="765414"/>
    <lineage>
        <taxon>Bacteria</taxon>
        <taxon>Pseudomonadati</taxon>
        <taxon>Pseudomonadota</taxon>
        <taxon>Betaproteobacteria</taxon>
        <taxon>Burkholderiales</taxon>
        <taxon>Burkholderiaceae</taxon>
        <taxon>Paraburkholderia</taxon>
    </lineage>
</organism>
<dbReference type="Gene3D" id="1.10.10.10">
    <property type="entry name" value="Winged helix-like DNA-binding domain superfamily/Winged helix DNA-binding domain"/>
    <property type="match status" value="1"/>
</dbReference>
<dbReference type="InterPro" id="IPR058163">
    <property type="entry name" value="LysR-type_TF_proteobact-type"/>
</dbReference>
<dbReference type="GO" id="GO:0043565">
    <property type="term" value="F:sequence-specific DNA binding"/>
    <property type="evidence" value="ECO:0007669"/>
    <property type="project" value="TreeGrafter"/>
</dbReference>
<evidence type="ECO:0000256" key="2">
    <source>
        <dbReference type="ARBA" id="ARBA00023015"/>
    </source>
</evidence>
<dbReference type="SUPFAM" id="SSF53850">
    <property type="entry name" value="Periplasmic binding protein-like II"/>
    <property type="match status" value="1"/>
</dbReference>
<keyword evidence="7" id="KW-1185">Reference proteome</keyword>
<protein>
    <submittedName>
        <fullName evidence="6">DNA-binding transcriptional LysR family regulator</fullName>
    </submittedName>
</protein>
<evidence type="ECO:0000313" key="6">
    <source>
        <dbReference type="EMBL" id="MBB6107192.1"/>
    </source>
</evidence>
<dbReference type="InterPro" id="IPR005119">
    <property type="entry name" value="LysR_subst-bd"/>
</dbReference>
<feature type="domain" description="HTH lysR-type" evidence="5">
    <location>
        <begin position="101"/>
        <end position="158"/>
    </location>
</feature>
<sequence>MQEHFTDDGYSSAGDVLGGVTLARSGAELFQTYRFVVEHEMARGGLVEVSPATGGASRPFVRLRDLLLRVRRFVDFLVETLGSAPRDAVTSSLPNGLTVMDRIDAMKVFVTALDEGSLAAAGRRLGRSAAAVSRAIAFLEAHVGMALLHRTTRTIKLSEAGERYAASCRQILTDLEEADLIIAGERAAPRGTLTLTAPVAAGQDFLRPLLDEFVDLYPDVTARLYLLDRPANLIDEGIDVALRIAHLADSTLIATPVGEVRRVVAAAPGYLAKYPRLKEPADLAQHRIISMTHFGVDSWSFPASNNSAAPQTVHFTPRLIVNSVQGAVASAVDGYGVTRLFSYHVAEQVREASLKIVLTSYEQAPLPVHLLTPQGRLAVPKVRAFVDFAVPRPRARFSALKAITDAD</sequence>
<dbReference type="AlphaFoldDB" id="A0A7W9U551"/>